<evidence type="ECO:0000256" key="1">
    <source>
        <dbReference type="SAM" id="MobiDB-lite"/>
    </source>
</evidence>
<evidence type="ECO:0000313" key="3">
    <source>
        <dbReference type="Proteomes" id="UP000054565"/>
    </source>
</evidence>
<protein>
    <submittedName>
        <fullName evidence="2">Uncharacterized protein</fullName>
    </submittedName>
</protein>
<feature type="region of interest" description="Disordered" evidence="1">
    <location>
        <begin position="44"/>
        <end position="82"/>
    </location>
</feature>
<gene>
    <name evidence="2" type="ORF">CIRG_02320</name>
</gene>
<organism evidence="2 3">
    <name type="scientific">Coccidioides immitis RMSCC 2394</name>
    <dbReference type="NCBI Taxonomy" id="404692"/>
    <lineage>
        <taxon>Eukaryota</taxon>
        <taxon>Fungi</taxon>
        <taxon>Dikarya</taxon>
        <taxon>Ascomycota</taxon>
        <taxon>Pezizomycotina</taxon>
        <taxon>Eurotiomycetes</taxon>
        <taxon>Eurotiomycetidae</taxon>
        <taxon>Onygenales</taxon>
        <taxon>Onygenaceae</taxon>
        <taxon>Coccidioides</taxon>
    </lineage>
</organism>
<reference evidence="3" key="1">
    <citation type="journal article" date="2010" name="Genome Res.">
        <title>Population genomic sequencing of Coccidioides fungi reveals recent hybridization and transposon control.</title>
        <authorList>
            <person name="Neafsey D.E."/>
            <person name="Barker B.M."/>
            <person name="Sharpton T.J."/>
            <person name="Stajich J.E."/>
            <person name="Park D.J."/>
            <person name="Whiston E."/>
            <person name="Hung C.-Y."/>
            <person name="McMahan C."/>
            <person name="White J."/>
            <person name="Sykes S."/>
            <person name="Heiman D."/>
            <person name="Young S."/>
            <person name="Zeng Q."/>
            <person name="Abouelleil A."/>
            <person name="Aftuck L."/>
            <person name="Bessette D."/>
            <person name="Brown A."/>
            <person name="FitzGerald M."/>
            <person name="Lui A."/>
            <person name="Macdonald J.P."/>
            <person name="Priest M."/>
            <person name="Orbach M.J."/>
            <person name="Galgiani J.N."/>
            <person name="Kirkland T.N."/>
            <person name="Cole G.T."/>
            <person name="Birren B.W."/>
            <person name="Henn M.R."/>
            <person name="Taylor J.W."/>
            <person name="Rounsley S.D."/>
        </authorList>
    </citation>
    <scope>NUCLEOTIDE SEQUENCE [LARGE SCALE GENOMIC DNA]</scope>
    <source>
        <strain evidence="3">RMSCC 2394</strain>
    </source>
</reference>
<sequence length="106" mass="11861">MPQDLRANSIDIRRHPIQGVEYENKQGKTKQENSTKLGQTILRATPPGFTSRSVASQGHEESKSCGTRTGRPEGVDVKKRTQQRSRRAVCGLWLALSSLESLEGWR</sequence>
<accession>A0A0J6Y7H2</accession>
<evidence type="ECO:0000313" key="2">
    <source>
        <dbReference type="EMBL" id="KMP02628.1"/>
    </source>
</evidence>
<dbReference type="Proteomes" id="UP000054565">
    <property type="component" value="Unassembled WGS sequence"/>
</dbReference>
<proteinExistence type="predicted"/>
<dbReference type="AlphaFoldDB" id="A0A0J6Y7H2"/>
<dbReference type="EMBL" id="DS028094">
    <property type="protein sequence ID" value="KMP02628.1"/>
    <property type="molecule type" value="Genomic_DNA"/>
</dbReference>
<name>A0A0J6Y7H2_COCIT</name>
<feature type="compositionally biased region" description="Basic and acidic residues" evidence="1">
    <location>
        <begin position="70"/>
        <end position="79"/>
    </location>
</feature>